<evidence type="ECO:0000313" key="2">
    <source>
        <dbReference type="Proteomes" id="UP000757435"/>
    </source>
</evidence>
<comment type="caution">
    <text evidence="1">The sequence shown here is derived from an EMBL/GenBank/DDBJ whole genome shotgun (WGS) entry which is preliminary data.</text>
</comment>
<reference evidence="1" key="2">
    <citation type="journal article" date="2022" name="Microbiol. Resour. Announc.">
        <title>Metagenome Sequencing to Explore Phylogenomics of Terrestrial Cyanobacteria.</title>
        <authorList>
            <person name="Ward R.D."/>
            <person name="Stajich J.E."/>
            <person name="Johansen J.R."/>
            <person name="Huntemann M."/>
            <person name="Clum A."/>
            <person name="Foster B."/>
            <person name="Foster B."/>
            <person name="Roux S."/>
            <person name="Palaniappan K."/>
            <person name="Varghese N."/>
            <person name="Mukherjee S."/>
            <person name="Reddy T.B.K."/>
            <person name="Daum C."/>
            <person name="Copeland A."/>
            <person name="Chen I.A."/>
            <person name="Ivanova N.N."/>
            <person name="Kyrpides N.C."/>
            <person name="Shapiro N."/>
            <person name="Eloe-Fadrosh E.A."/>
            <person name="Pietrasiak N."/>
        </authorList>
    </citation>
    <scope>NUCLEOTIDE SEQUENCE</scope>
    <source>
        <strain evidence="1">UHER 2000/2452</strain>
    </source>
</reference>
<protein>
    <submittedName>
        <fullName evidence="1">Uncharacterized protein</fullName>
    </submittedName>
</protein>
<dbReference type="Proteomes" id="UP000757435">
    <property type="component" value="Unassembled WGS sequence"/>
</dbReference>
<proteinExistence type="predicted"/>
<name>A0A951UML4_9CYAN</name>
<dbReference type="AlphaFoldDB" id="A0A951UML4"/>
<reference evidence="1" key="1">
    <citation type="submission" date="2021-05" db="EMBL/GenBank/DDBJ databases">
        <authorList>
            <person name="Pietrasiak N."/>
            <person name="Ward R."/>
            <person name="Stajich J.E."/>
            <person name="Kurbessoian T."/>
        </authorList>
    </citation>
    <scope>NUCLEOTIDE SEQUENCE</scope>
    <source>
        <strain evidence="1">UHER 2000/2452</strain>
    </source>
</reference>
<sequence length="51" mass="5568">MRPFFIALLAFIAVASLLRTFLLGASRPNKNVLVLTALAVAIPQKNSHSFK</sequence>
<organism evidence="1 2">
    <name type="scientific">Drouetiella hepatica Uher 2000/2452</name>
    <dbReference type="NCBI Taxonomy" id="904376"/>
    <lineage>
        <taxon>Bacteria</taxon>
        <taxon>Bacillati</taxon>
        <taxon>Cyanobacteriota</taxon>
        <taxon>Cyanophyceae</taxon>
        <taxon>Oculatellales</taxon>
        <taxon>Oculatellaceae</taxon>
        <taxon>Drouetiella</taxon>
    </lineage>
</organism>
<dbReference type="EMBL" id="JAHHHD010000007">
    <property type="protein sequence ID" value="MBW4658789.1"/>
    <property type="molecule type" value="Genomic_DNA"/>
</dbReference>
<gene>
    <name evidence="1" type="ORF">KME15_08945</name>
</gene>
<accession>A0A951UML4</accession>
<evidence type="ECO:0000313" key="1">
    <source>
        <dbReference type="EMBL" id="MBW4658789.1"/>
    </source>
</evidence>